<evidence type="ECO:0000313" key="5">
    <source>
        <dbReference type="EMBL" id="PFX20978.1"/>
    </source>
</evidence>
<evidence type="ECO:0000259" key="3">
    <source>
        <dbReference type="Pfam" id="PF13359"/>
    </source>
</evidence>
<name>A0A2B4RXC3_STYPI</name>
<dbReference type="OrthoDB" id="5972212at2759"/>
<dbReference type="Gene3D" id="1.10.340.70">
    <property type="match status" value="1"/>
</dbReference>
<organism evidence="5 6">
    <name type="scientific">Stylophora pistillata</name>
    <name type="common">Smooth cauliflower coral</name>
    <dbReference type="NCBI Taxonomy" id="50429"/>
    <lineage>
        <taxon>Eukaryota</taxon>
        <taxon>Metazoa</taxon>
        <taxon>Cnidaria</taxon>
        <taxon>Anthozoa</taxon>
        <taxon>Hexacorallia</taxon>
        <taxon>Scleractinia</taxon>
        <taxon>Astrocoeniina</taxon>
        <taxon>Pocilloporidae</taxon>
        <taxon>Stylophora</taxon>
    </lineage>
</organism>
<keyword evidence="6" id="KW-1185">Reference proteome</keyword>
<feature type="domain" description="Integrase zinc-binding" evidence="4">
    <location>
        <begin position="450"/>
        <end position="502"/>
    </location>
</feature>
<accession>A0A2B4RXC3</accession>
<evidence type="ECO:0000259" key="4">
    <source>
        <dbReference type="Pfam" id="PF17921"/>
    </source>
</evidence>
<protein>
    <recommendedName>
        <fullName evidence="7">DDE Tnp4 domain-containing protein</fullName>
    </recommendedName>
</protein>
<comment type="cofactor">
    <cofactor evidence="1">
        <name>a divalent metal cation</name>
        <dbReference type="ChEBI" id="CHEBI:60240"/>
    </cofactor>
</comment>
<dbReference type="PANTHER" id="PTHR34615">
    <property type="entry name" value="PX DOMAIN-CONTAINING PROTEIN"/>
    <property type="match status" value="1"/>
</dbReference>
<comment type="caution">
    <text evidence="5">The sequence shown here is derived from an EMBL/GenBank/DDBJ whole genome shotgun (WGS) entry which is preliminary data.</text>
</comment>
<sequence length="540" mass="61485">MVFREVFVYQCEEFMPDVSAGVLGERQTTQDALAFMFMEDIIDEVEFSLLFETVNKKNPCFPYWSYDRFDLTRVTDEECKAEFRFGLPLLAKVLAIPDTFICRNGIVATGMEGLCILLRRFAYPCRLSDLISRFGRSVPELSEIISEVSSHIFDNYGYLLRSLNQPWLQPDCLQNFADAVSGRGSALSNCWGFVDGTVRPIARPGEHQRVLYNGHKRVHALKFQSVVAPNGMIANLYGPVEGQRHDAGMLHMSGLLTELNHYAYSPTGQPLCIYGDPAYPLRLHLQAPYRNSHLTAEQQSFNSSMSTTRAAVEWSDLKVPIVTKATDDSNAEKKVQRELLALGVEASNDFDTVLEKFGLRKTMRICAWILRFNHNSRHPSKRIIGPLTTEEIQQQEMSWIKRAQSQGAKKVKFARDQEQLNLQLNTDGVLECRGRIQGEYPIYLPDSNSFTVEIVKQAHEVTLHGEVSMTMAKVRDRFWVPRLRRLAKRVVKHCFGCKRFQAQPLHDPPPGYLPKSRTEGSTPFDVIGMDFAGPIKYREE</sequence>
<dbReference type="GO" id="GO:0046872">
    <property type="term" value="F:metal ion binding"/>
    <property type="evidence" value="ECO:0007669"/>
    <property type="project" value="UniProtKB-KW"/>
</dbReference>
<gene>
    <name evidence="5" type="ORF">AWC38_SpisGene14553</name>
</gene>
<dbReference type="Pfam" id="PF17921">
    <property type="entry name" value="Integrase_H2C2"/>
    <property type="match status" value="1"/>
</dbReference>
<dbReference type="EMBL" id="LSMT01000296">
    <property type="protein sequence ID" value="PFX20978.1"/>
    <property type="molecule type" value="Genomic_DNA"/>
</dbReference>
<keyword evidence="2" id="KW-0479">Metal-binding</keyword>
<dbReference type="Pfam" id="PF13359">
    <property type="entry name" value="DDE_Tnp_4"/>
    <property type="match status" value="1"/>
</dbReference>
<evidence type="ECO:0000256" key="1">
    <source>
        <dbReference type="ARBA" id="ARBA00001968"/>
    </source>
</evidence>
<reference evidence="6" key="1">
    <citation type="journal article" date="2017" name="bioRxiv">
        <title>Comparative analysis of the genomes of Stylophora pistillata and Acropora digitifera provides evidence for extensive differences between species of corals.</title>
        <authorList>
            <person name="Voolstra C.R."/>
            <person name="Li Y."/>
            <person name="Liew Y.J."/>
            <person name="Baumgarten S."/>
            <person name="Zoccola D."/>
            <person name="Flot J.-F."/>
            <person name="Tambutte S."/>
            <person name="Allemand D."/>
            <person name="Aranda M."/>
        </authorList>
    </citation>
    <scope>NUCLEOTIDE SEQUENCE [LARGE SCALE GENOMIC DNA]</scope>
</reference>
<dbReference type="InterPro" id="IPR041588">
    <property type="entry name" value="Integrase_H2C2"/>
</dbReference>
<dbReference type="InterPro" id="IPR027806">
    <property type="entry name" value="HARBI1_dom"/>
</dbReference>
<evidence type="ECO:0000313" key="6">
    <source>
        <dbReference type="Proteomes" id="UP000225706"/>
    </source>
</evidence>
<proteinExistence type="predicted"/>
<dbReference type="PANTHER" id="PTHR34615:SF1">
    <property type="entry name" value="PX DOMAIN-CONTAINING PROTEIN"/>
    <property type="match status" value="1"/>
</dbReference>
<evidence type="ECO:0008006" key="7">
    <source>
        <dbReference type="Google" id="ProtNLM"/>
    </source>
</evidence>
<dbReference type="AlphaFoldDB" id="A0A2B4RXC3"/>
<evidence type="ECO:0000256" key="2">
    <source>
        <dbReference type="ARBA" id="ARBA00022723"/>
    </source>
</evidence>
<feature type="domain" description="DDE Tnp4" evidence="3">
    <location>
        <begin position="194"/>
        <end position="314"/>
    </location>
</feature>
<dbReference type="Proteomes" id="UP000225706">
    <property type="component" value="Unassembled WGS sequence"/>
</dbReference>